<dbReference type="GO" id="GO:0005886">
    <property type="term" value="C:plasma membrane"/>
    <property type="evidence" value="ECO:0007669"/>
    <property type="project" value="UniProtKB-SubCell"/>
</dbReference>
<evidence type="ECO:0000256" key="9">
    <source>
        <dbReference type="SAM" id="Phobius"/>
    </source>
</evidence>
<evidence type="ECO:0000256" key="1">
    <source>
        <dbReference type="ARBA" id="ARBA00004429"/>
    </source>
</evidence>
<dbReference type="AlphaFoldDB" id="R2SNK6"/>
<dbReference type="PATRIC" id="fig|1158607.3.peg.2118"/>
<keyword evidence="4" id="KW-0762">Sugar transport</keyword>
<dbReference type="Pfam" id="PF02378">
    <property type="entry name" value="PTS_EIIC"/>
    <property type="match status" value="1"/>
</dbReference>
<protein>
    <submittedName>
        <fullName evidence="11">PTS system, Fru family, IIC component</fullName>
    </submittedName>
</protein>
<name>R2SNK6_9ENTE</name>
<evidence type="ECO:0000259" key="10">
    <source>
        <dbReference type="PROSITE" id="PS51104"/>
    </source>
</evidence>
<keyword evidence="12" id="KW-1185">Reference proteome</keyword>
<evidence type="ECO:0000256" key="5">
    <source>
        <dbReference type="ARBA" id="ARBA00022683"/>
    </source>
</evidence>
<evidence type="ECO:0000256" key="7">
    <source>
        <dbReference type="ARBA" id="ARBA00022989"/>
    </source>
</evidence>
<evidence type="ECO:0000256" key="2">
    <source>
        <dbReference type="ARBA" id="ARBA00022448"/>
    </source>
</evidence>
<feature type="transmembrane region" description="Helical" evidence="9">
    <location>
        <begin position="58"/>
        <end position="76"/>
    </location>
</feature>
<feature type="transmembrane region" description="Helical" evidence="9">
    <location>
        <begin position="164"/>
        <end position="187"/>
    </location>
</feature>
<evidence type="ECO:0000313" key="11">
    <source>
        <dbReference type="EMBL" id="EOH94411.1"/>
    </source>
</evidence>
<feature type="transmembrane region" description="Helical" evidence="9">
    <location>
        <begin position="12"/>
        <end position="38"/>
    </location>
</feature>
<evidence type="ECO:0000256" key="3">
    <source>
        <dbReference type="ARBA" id="ARBA00022475"/>
    </source>
</evidence>
<reference evidence="11 12" key="1">
    <citation type="submission" date="2013-02" db="EMBL/GenBank/DDBJ databases">
        <title>The Genome Sequence of Enterococcus pallens BAA-351.</title>
        <authorList>
            <consortium name="The Broad Institute Genome Sequencing Platform"/>
            <consortium name="The Broad Institute Genome Sequencing Center for Infectious Disease"/>
            <person name="Earl A.M."/>
            <person name="Gilmore M.S."/>
            <person name="Lebreton F."/>
            <person name="Walker B."/>
            <person name="Young S.K."/>
            <person name="Zeng Q."/>
            <person name="Gargeya S."/>
            <person name="Fitzgerald M."/>
            <person name="Haas B."/>
            <person name="Abouelleil A."/>
            <person name="Alvarado L."/>
            <person name="Arachchi H.M."/>
            <person name="Berlin A.M."/>
            <person name="Chapman S.B."/>
            <person name="Dewar J."/>
            <person name="Goldberg J."/>
            <person name="Griggs A."/>
            <person name="Gujja S."/>
            <person name="Hansen M."/>
            <person name="Howarth C."/>
            <person name="Imamovic A."/>
            <person name="Larimer J."/>
            <person name="McCowan C."/>
            <person name="Murphy C."/>
            <person name="Neiman D."/>
            <person name="Pearson M."/>
            <person name="Priest M."/>
            <person name="Roberts A."/>
            <person name="Saif S."/>
            <person name="Shea T."/>
            <person name="Sisk P."/>
            <person name="Sykes S."/>
            <person name="Wortman J."/>
            <person name="Nusbaum C."/>
            <person name="Birren B."/>
        </authorList>
    </citation>
    <scope>NUCLEOTIDE SEQUENCE [LARGE SCALE GENOMIC DNA]</scope>
    <source>
        <strain evidence="11 12">ATCC BAA-351</strain>
    </source>
</reference>
<gene>
    <name evidence="11" type="ORF">UAU_02146</name>
</gene>
<feature type="transmembrane region" description="Helical" evidence="9">
    <location>
        <begin position="108"/>
        <end position="124"/>
    </location>
</feature>
<feature type="transmembrane region" description="Helical" evidence="9">
    <location>
        <begin position="317"/>
        <end position="337"/>
    </location>
</feature>
<dbReference type="NCBIfam" id="TIGR01427">
    <property type="entry name" value="PTS_IIC_fructo"/>
    <property type="match status" value="1"/>
</dbReference>
<feature type="domain" description="PTS EIIC type-2" evidence="10">
    <location>
        <begin position="9"/>
        <end position="347"/>
    </location>
</feature>
<dbReference type="OrthoDB" id="9782569at2"/>
<keyword evidence="2" id="KW-0813">Transport</keyword>
<proteinExistence type="predicted"/>
<keyword evidence="3" id="KW-1003">Cell membrane</keyword>
<dbReference type="PANTHER" id="PTHR30505:SF0">
    <property type="entry name" value="FRUCTOSE-LIKE PTS SYSTEM EIIBC COMPONENT-RELATED"/>
    <property type="match status" value="1"/>
</dbReference>
<comment type="caution">
    <text evidence="11">The sequence shown here is derived from an EMBL/GenBank/DDBJ whole genome shotgun (WGS) entry which is preliminary data.</text>
</comment>
<comment type="subcellular location">
    <subcellularLocation>
        <location evidence="1">Cell inner membrane</location>
        <topology evidence="1">Multi-pass membrane protein</topology>
    </subcellularLocation>
</comment>
<dbReference type="STRING" id="160454.RV10_GL001793"/>
<dbReference type="RefSeq" id="WP_010757137.1">
    <property type="nucleotide sequence ID" value="NZ_ASWD01000001.1"/>
</dbReference>
<dbReference type="eggNOG" id="COG1299">
    <property type="taxonomic scope" value="Bacteria"/>
</dbReference>
<evidence type="ECO:0000256" key="8">
    <source>
        <dbReference type="ARBA" id="ARBA00023136"/>
    </source>
</evidence>
<keyword evidence="8 9" id="KW-0472">Membrane</keyword>
<dbReference type="EMBL" id="AJAQ01000015">
    <property type="protein sequence ID" value="EOH94411.1"/>
    <property type="molecule type" value="Genomic_DNA"/>
</dbReference>
<dbReference type="GO" id="GO:0090563">
    <property type="term" value="F:protein-phosphocysteine-sugar phosphotransferase activity"/>
    <property type="evidence" value="ECO:0007669"/>
    <property type="project" value="TreeGrafter"/>
</dbReference>
<dbReference type="GO" id="GO:0009401">
    <property type="term" value="P:phosphoenolpyruvate-dependent sugar phosphotransferase system"/>
    <property type="evidence" value="ECO:0007669"/>
    <property type="project" value="UniProtKB-KW"/>
</dbReference>
<feature type="transmembrane region" description="Helical" evidence="9">
    <location>
        <begin position="218"/>
        <end position="236"/>
    </location>
</feature>
<keyword evidence="7 9" id="KW-1133">Transmembrane helix</keyword>
<evidence type="ECO:0000313" key="12">
    <source>
        <dbReference type="Proteomes" id="UP000013782"/>
    </source>
</evidence>
<dbReference type="Proteomes" id="UP000013782">
    <property type="component" value="Unassembled WGS sequence"/>
</dbReference>
<evidence type="ECO:0000256" key="4">
    <source>
        <dbReference type="ARBA" id="ARBA00022597"/>
    </source>
</evidence>
<keyword evidence="6 9" id="KW-0812">Transmembrane</keyword>
<dbReference type="InterPro" id="IPR013014">
    <property type="entry name" value="PTS_EIIC_2"/>
</dbReference>
<dbReference type="PROSITE" id="PS51104">
    <property type="entry name" value="PTS_EIIC_TYPE_2"/>
    <property type="match status" value="1"/>
</dbReference>
<dbReference type="GO" id="GO:0008982">
    <property type="term" value="F:protein-N(PI)-phosphohistidine-sugar phosphotransferase activity"/>
    <property type="evidence" value="ECO:0007669"/>
    <property type="project" value="InterPro"/>
</dbReference>
<feature type="transmembrane region" description="Helical" evidence="9">
    <location>
        <begin position="131"/>
        <end position="152"/>
    </location>
</feature>
<evidence type="ECO:0000256" key="6">
    <source>
        <dbReference type="ARBA" id="ARBA00022692"/>
    </source>
</evidence>
<keyword evidence="5" id="KW-0598">Phosphotransferase system</keyword>
<dbReference type="PANTHER" id="PTHR30505">
    <property type="entry name" value="FRUCTOSE-LIKE PERMEASE"/>
    <property type="match status" value="1"/>
</dbReference>
<dbReference type="InterPro" id="IPR006327">
    <property type="entry name" value="PTS_IIC_fruc"/>
</dbReference>
<feature type="transmembrane region" description="Helical" evidence="9">
    <location>
        <begin position="279"/>
        <end position="297"/>
    </location>
</feature>
<organism evidence="11 12">
    <name type="scientific">Enterococcus pallens ATCC BAA-351</name>
    <dbReference type="NCBI Taxonomy" id="1158607"/>
    <lineage>
        <taxon>Bacteria</taxon>
        <taxon>Bacillati</taxon>
        <taxon>Bacillota</taxon>
        <taxon>Bacilli</taxon>
        <taxon>Lactobacillales</taxon>
        <taxon>Enterococcaceae</taxon>
        <taxon>Enterococcus</taxon>
    </lineage>
</organism>
<sequence length="365" mass="38892">MEKIKAIGFKKHLMTAISFFLPIIVASGFLLAIGNMMGGASIDNFREGFSFADTMTTMGGYGLGFLPMIVSTAIAYSIADKPGIAPGLIVGFVAHGIGTGFLGGVVSGYISGYVVVIMMMIIKVPKWMEGLMPTLVLPFLSAFVAGMVMYYVVGTPITWFTDLITGYLGNLNTSSLFVYGAIIGILASIDYGGAINKVVFAFVFALFSEGIYEPITVLILASMVTPFGLTIAYFIGKVINKNIFNRQEIETLKTAFPMGICQITEGCFPIVLNDLVRNVIATGVGGAIGGGLSMLWGADSHIPASGMFAIPTMTRPWAFIAALAIGSLATAVTILILKKRVDPNAEVVMEEKEEDDVSWDDLTIS</sequence>
<dbReference type="HOGENOM" id="CLU_013155_0_1_9"/>
<dbReference type="InterPro" id="IPR003352">
    <property type="entry name" value="PTS_EIIC"/>
</dbReference>
<accession>R2SNK6</accession>
<dbReference type="InterPro" id="IPR050864">
    <property type="entry name" value="Bacterial_PTS_Sugar_Transport"/>
</dbReference>
<dbReference type="GO" id="GO:0005351">
    <property type="term" value="F:carbohydrate:proton symporter activity"/>
    <property type="evidence" value="ECO:0007669"/>
    <property type="project" value="InterPro"/>
</dbReference>